<proteinExistence type="predicted"/>
<dbReference type="Proteomes" id="UP000223968">
    <property type="component" value="Unassembled WGS sequence"/>
</dbReference>
<accession>A0A2B7WZ21</accession>
<feature type="region of interest" description="Disordered" evidence="1">
    <location>
        <begin position="1"/>
        <end position="24"/>
    </location>
</feature>
<keyword evidence="3" id="KW-1185">Reference proteome</keyword>
<comment type="caution">
    <text evidence="2">The sequence shown here is derived from an EMBL/GenBank/DDBJ whole genome shotgun (WGS) entry which is preliminary data.</text>
</comment>
<feature type="region of interest" description="Disordered" evidence="1">
    <location>
        <begin position="64"/>
        <end position="191"/>
    </location>
</feature>
<dbReference type="AlphaFoldDB" id="A0A2B7WZ21"/>
<evidence type="ECO:0000313" key="2">
    <source>
        <dbReference type="EMBL" id="PGH01781.1"/>
    </source>
</evidence>
<name>A0A2B7WZ21_9EURO</name>
<organism evidence="2 3">
    <name type="scientific">Helicocarpus griseus UAMH5409</name>
    <dbReference type="NCBI Taxonomy" id="1447875"/>
    <lineage>
        <taxon>Eukaryota</taxon>
        <taxon>Fungi</taxon>
        <taxon>Dikarya</taxon>
        <taxon>Ascomycota</taxon>
        <taxon>Pezizomycotina</taxon>
        <taxon>Eurotiomycetes</taxon>
        <taxon>Eurotiomycetidae</taxon>
        <taxon>Onygenales</taxon>
        <taxon>Ajellomycetaceae</taxon>
        <taxon>Helicocarpus</taxon>
    </lineage>
</organism>
<gene>
    <name evidence="2" type="ORF">AJ79_07829</name>
</gene>
<feature type="region of interest" description="Disordered" evidence="1">
    <location>
        <begin position="371"/>
        <end position="413"/>
    </location>
</feature>
<reference evidence="2 3" key="1">
    <citation type="submission" date="2017-10" db="EMBL/GenBank/DDBJ databases">
        <title>Comparative genomics in systemic dimorphic fungi from Ajellomycetaceae.</title>
        <authorList>
            <person name="Munoz J.F."/>
            <person name="Mcewen J.G."/>
            <person name="Clay O.K."/>
            <person name="Cuomo C.A."/>
        </authorList>
    </citation>
    <scope>NUCLEOTIDE SEQUENCE [LARGE SCALE GENOMIC DNA]</scope>
    <source>
        <strain evidence="2 3">UAMH5409</strain>
    </source>
</reference>
<feature type="compositionally biased region" description="Low complexity" evidence="1">
    <location>
        <begin position="381"/>
        <end position="407"/>
    </location>
</feature>
<feature type="compositionally biased region" description="Polar residues" evidence="1">
    <location>
        <begin position="105"/>
        <end position="115"/>
    </location>
</feature>
<feature type="compositionally biased region" description="Polar residues" evidence="1">
    <location>
        <begin position="283"/>
        <end position="315"/>
    </location>
</feature>
<dbReference type="OrthoDB" id="5324692at2759"/>
<dbReference type="EMBL" id="PDNB01000167">
    <property type="protein sequence ID" value="PGH01781.1"/>
    <property type="molecule type" value="Genomic_DNA"/>
</dbReference>
<feature type="region of interest" description="Disordered" evidence="1">
    <location>
        <begin position="272"/>
        <end position="318"/>
    </location>
</feature>
<dbReference type="STRING" id="1447875.A0A2B7WZ21"/>
<evidence type="ECO:0000313" key="3">
    <source>
        <dbReference type="Proteomes" id="UP000223968"/>
    </source>
</evidence>
<sequence length="752" mass="84549">MSSTVTQGRQWPPSPSVEDECQSLSRELLDPSELNMILSDDAVMSKGTVDQIPVILPSNLPTPCSTPTDACGSPFGSSQVSDGNTGLTIPSSVDNNGVCAPAFSEQGQSKNNNAPSEFVPQPCEHSPNRAENSLQQKPGLSRHFSEGDELLGPHEPAGKQPEWHSDDEACPSYCGANSSELPSNGSQPKTKKKVVFQLPDDHPNERLACQEAESAPADYFDCCPRLSEEAHSSRRSSKYYQDERAMDSYDPTFVTYRQDYTHLAHPQPLKLNCNYAGPRSRTSDSGSPVASPLKLTSRSPAQSPQRHTPSPSSYRLSPIARTALDITKAVMLPTPNKESRSSRNSSPVRRRGPFLSPQLLPAGYEVIVRRGSDKTDKQSRRNSSPPISSSTHLLSRSRSSTVPSQVVVRRHQSVSAPPPTIALAPCPRFTAMAGHQDWYTIKGFKHIDICPSCMNQIGNSRFRDLFIPGLPKPRDQVVRCSLSQPWARLAWVQTMKLKLNHLDLLYHITHPQPGSRPCTGRNPSVQAWYRLSDPETGRTVSDFNACSSCFRNLQILMPSLRDAFRSGPLVQERVCDLRVDSPRFVRYLDLLDEAATRSSYTRSRLDMRDFIRYARRKSNIRNCTRDHPASGPWHFIPDLPEFTICEDCYDDVVYDLKDTGIGRMVTRTPRDVPGQHRDQLLTCQLYSPRMRTVFRDAVHHGDYKYLAAAAIRRHEAEKLFRQRKRRLFDDVTLGYDRDMELRLNADDWRRCE</sequence>
<feature type="compositionally biased region" description="Polar residues" evidence="1">
    <location>
        <begin position="175"/>
        <end position="188"/>
    </location>
</feature>
<feature type="region of interest" description="Disordered" evidence="1">
    <location>
        <begin position="330"/>
        <end position="356"/>
    </location>
</feature>
<protein>
    <submittedName>
        <fullName evidence="2">Uncharacterized protein</fullName>
    </submittedName>
</protein>
<feature type="compositionally biased region" description="Polar residues" evidence="1">
    <location>
        <begin position="129"/>
        <end position="138"/>
    </location>
</feature>
<evidence type="ECO:0000256" key="1">
    <source>
        <dbReference type="SAM" id="MobiDB-lite"/>
    </source>
</evidence>
<feature type="compositionally biased region" description="Polar residues" evidence="1">
    <location>
        <begin position="75"/>
        <end position="95"/>
    </location>
</feature>